<protein>
    <recommendedName>
        <fullName evidence="7">Zn(2)-C6 fungal-type domain-containing protein</fullName>
    </recommendedName>
</protein>
<dbReference type="AlphaFoldDB" id="A0A1B8GQC1"/>
<dbReference type="EMBL" id="KV460219">
    <property type="protein sequence ID" value="OBT98036.2"/>
    <property type="molecule type" value="Genomic_DNA"/>
</dbReference>
<dbReference type="SUPFAM" id="SSF57701">
    <property type="entry name" value="Zn2/Cys6 DNA-binding domain"/>
    <property type="match status" value="1"/>
</dbReference>
<dbReference type="GO" id="GO:0008270">
    <property type="term" value="F:zinc ion binding"/>
    <property type="evidence" value="ECO:0007669"/>
    <property type="project" value="InterPro"/>
</dbReference>
<organism evidence="8 9">
    <name type="scientific">Pseudogymnoascus verrucosus</name>
    <dbReference type="NCBI Taxonomy" id="342668"/>
    <lineage>
        <taxon>Eukaryota</taxon>
        <taxon>Fungi</taxon>
        <taxon>Dikarya</taxon>
        <taxon>Ascomycota</taxon>
        <taxon>Pezizomycotina</taxon>
        <taxon>Leotiomycetes</taxon>
        <taxon>Thelebolales</taxon>
        <taxon>Thelebolaceae</taxon>
        <taxon>Pseudogymnoascus</taxon>
    </lineage>
</organism>
<keyword evidence="3" id="KW-0238">DNA-binding</keyword>
<evidence type="ECO:0000256" key="2">
    <source>
        <dbReference type="ARBA" id="ARBA00023015"/>
    </source>
</evidence>
<dbReference type="Gene3D" id="4.10.240.10">
    <property type="entry name" value="Zn(2)-C6 fungal-type DNA-binding domain"/>
    <property type="match status" value="1"/>
</dbReference>
<dbReference type="PANTHER" id="PTHR31845:SF10">
    <property type="entry name" value="ZN(II)2CYS6 TRANSCRIPTION FACTOR (EUROFUNG)"/>
    <property type="match status" value="1"/>
</dbReference>
<evidence type="ECO:0000256" key="1">
    <source>
        <dbReference type="ARBA" id="ARBA00004123"/>
    </source>
</evidence>
<evidence type="ECO:0000313" key="8">
    <source>
        <dbReference type="EMBL" id="OBT98036.2"/>
    </source>
</evidence>
<feature type="domain" description="Zn(2)-C6 fungal-type" evidence="7">
    <location>
        <begin position="88"/>
        <end position="121"/>
    </location>
</feature>
<dbReference type="GO" id="GO:0000976">
    <property type="term" value="F:transcription cis-regulatory region binding"/>
    <property type="evidence" value="ECO:0007669"/>
    <property type="project" value="TreeGrafter"/>
</dbReference>
<dbReference type="PANTHER" id="PTHR31845">
    <property type="entry name" value="FINGER DOMAIN PROTEIN, PUTATIVE-RELATED"/>
    <property type="match status" value="1"/>
</dbReference>
<dbReference type="InterPro" id="IPR051089">
    <property type="entry name" value="prtT"/>
</dbReference>
<feature type="compositionally biased region" description="Low complexity" evidence="6">
    <location>
        <begin position="1"/>
        <end position="10"/>
    </location>
</feature>
<dbReference type="CDD" id="cd00067">
    <property type="entry name" value="GAL4"/>
    <property type="match status" value="1"/>
</dbReference>
<dbReference type="GO" id="GO:0005634">
    <property type="term" value="C:nucleus"/>
    <property type="evidence" value="ECO:0007669"/>
    <property type="project" value="UniProtKB-SubCell"/>
</dbReference>
<reference evidence="8 9" key="1">
    <citation type="submission" date="2016-03" db="EMBL/GenBank/DDBJ databases">
        <title>Comparative genomics of Pseudogymnoascus destructans, the fungus causing white-nose syndrome of bats.</title>
        <authorList>
            <person name="Palmer J.M."/>
            <person name="Drees K.P."/>
            <person name="Foster J.T."/>
            <person name="Lindner D.L."/>
        </authorList>
    </citation>
    <scope>NUCLEOTIDE SEQUENCE [LARGE SCALE GENOMIC DNA]</scope>
    <source>
        <strain evidence="8 9">UAMH 10579</strain>
    </source>
</reference>
<dbReference type="PROSITE" id="PS00463">
    <property type="entry name" value="ZN2_CY6_FUNGAL_1"/>
    <property type="match status" value="1"/>
</dbReference>
<evidence type="ECO:0000256" key="6">
    <source>
        <dbReference type="SAM" id="MobiDB-lite"/>
    </source>
</evidence>
<proteinExistence type="predicted"/>
<sequence length="681" mass="75476">MSEQPVTNVTENEDTEENQPREDGLNDAAAQGTIGYLPGESQGGHIGSASQLLGAGSSEVSVAEDSHGSHEQPRKRARRVIRSMPGSSCLRCKVKKTKCEPSDIKERTCKRCEYGEHECKYPIQKWTPHKDNLDIGFSNLSSNDPRSAAFESPGSYGTSFDARADLQRKDAQIDRLEQTLSHYTALENQRMGGHTSKYINVAAYALDPPQHHPTGTIPRGSNEGPYLDVIDQGILDLKTAHSLLQEFRAMNQNFPYIAIHPNLSTGMLRHDNPMLLLAICTAASWKDRELQTKLERAYLEELAGRMVVDGEQTLDMLQGLLVHLSWCHFHLKSSYRLSSLAISLVTTLGINRRPMPADRQNLSVLFPFPKGAPAPSNSAKTWSPDARRAYIGAYVICSSYAHALRKTSTLKFTPYLEECAQSLSSGSALPSDVLLIHQVRLAHHVESISDTFDYDFSRSVPPVPDSQLSFHVRSFSAALTGIESLIPTRLTSNTLLATSLLVVQAYTHEIGLHGLHPNDTLSLPRTTILIDCLGTVRRVLDAVVALNDADFRALFGYNWARIHYSLSLAVELSLGISSPSWGVENVRAVLALESYVDVFVQRLEGVSALIRKEGDQGDWFGFLAALWKELRRNYTEGMGRRGVVVPGEIPPIQDLGEGWLGLEDMDFMPNEWLWMVPDIGM</sequence>
<feature type="region of interest" description="Disordered" evidence="6">
    <location>
        <begin position="1"/>
        <end position="77"/>
    </location>
</feature>
<name>A0A1B8GQC1_9PEZI</name>
<evidence type="ECO:0000256" key="4">
    <source>
        <dbReference type="ARBA" id="ARBA00023163"/>
    </source>
</evidence>
<comment type="subcellular location">
    <subcellularLocation>
        <location evidence="1">Nucleus</location>
    </subcellularLocation>
</comment>
<evidence type="ECO:0000256" key="3">
    <source>
        <dbReference type="ARBA" id="ARBA00023125"/>
    </source>
</evidence>
<gene>
    <name evidence="8" type="ORF">VE01_04041</name>
</gene>
<dbReference type="GO" id="GO:0000981">
    <property type="term" value="F:DNA-binding transcription factor activity, RNA polymerase II-specific"/>
    <property type="evidence" value="ECO:0007669"/>
    <property type="project" value="InterPro"/>
</dbReference>
<dbReference type="GeneID" id="28837427"/>
<dbReference type="Proteomes" id="UP000091956">
    <property type="component" value="Unassembled WGS sequence"/>
</dbReference>
<dbReference type="RefSeq" id="XP_059319817.1">
    <property type="nucleotide sequence ID" value="XM_059463589.1"/>
</dbReference>
<evidence type="ECO:0000259" key="7">
    <source>
        <dbReference type="PROSITE" id="PS50048"/>
    </source>
</evidence>
<dbReference type="CDD" id="cd12148">
    <property type="entry name" value="fungal_TF_MHR"/>
    <property type="match status" value="1"/>
</dbReference>
<feature type="compositionally biased region" description="Basic and acidic residues" evidence="6">
    <location>
        <begin position="64"/>
        <end position="74"/>
    </location>
</feature>
<keyword evidence="9" id="KW-1185">Reference proteome</keyword>
<keyword evidence="4" id="KW-0804">Transcription</keyword>
<accession>A0A1B8GQC1</accession>
<evidence type="ECO:0000256" key="5">
    <source>
        <dbReference type="ARBA" id="ARBA00023242"/>
    </source>
</evidence>
<dbReference type="PROSITE" id="PS50048">
    <property type="entry name" value="ZN2_CY6_FUNGAL_2"/>
    <property type="match status" value="1"/>
</dbReference>
<reference evidence="9" key="2">
    <citation type="journal article" date="2018" name="Nat. Commun.">
        <title>Extreme sensitivity to ultraviolet light in the fungal pathogen causing white-nose syndrome of bats.</title>
        <authorList>
            <person name="Palmer J.M."/>
            <person name="Drees K.P."/>
            <person name="Foster J.T."/>
            <person name="Lindner D.L."/>
        </authorList>
    </citation>
    <scope>NUCLEOTIDE SEQUENCE [LARGE SCALE GENOMIC DNA]</scope>
    <source>
        <strain evidence="9">UAMH 10579</strain>
    </source>
</reference>
<dbReference type="InterPro" id="IPR036864">
    <property type="entry name" value="Zn2-C6_fun-type_DNA-bd_sf"/>
</dbReference>
<feature type="compositionally biased region" description="Low complexity" evidence="6">
    <location>
        <begin position="47"/>
        <end position="58"/>
    </location>
</feature>
<dbReference type="InterPro" id="IPR001138">
    <property type="entry name" value="Zn2Cys6_DnaBD"/>
</dbReference>
<keyword evidence="5" id="KW-0539">Nucleus</keyword>
<keyword evidence="2" id="KW-0805">Transcription regulation</keyword>
<evidence type="ECO:0000313" key="9">
    <source>
        <dbReference type="Proteomes" id="UP000091956"/>
    </source>
</evidence>